<comment type="caution">
    <text evidence="2">The sequence shown here is derived from an EMBL/GenBank/DDBJ whole genome shotgun (WGS) entry which is preliminary data.</text>
</comment>
<feature type="region of interest" description="Disordered" evidence="1">
    <location>
        <begin position="1"/>
        <end position="20"/>
    </location>
</feature>
<sequence>ELAARKEVKKQGEGPQTRPLITTEDATHEKDCGVLMRNYRTVVDDVKWVQNGLVATIFNGEAVPVVQSRIMDAGFNDVILIPMGADK</sequence>
<dbReference type="Proteomes" id="UP000265520">
    <property type="component" value="Unassembled WGS sequence"/>
</dbReference>
<evidence type="ECO:0000313" key="2">
    <source>
        <dbReference type="EMBL" id="MCI41847.1"/>
    </source>
</evidence>
<proteinExistence type="predicted"/>
<evidence type="ECO:0000313" key="3">
    <source>
        <dbReference type="Proteomes" id="UP000265520"/>
    </source>
</evidence>
<reference evidence="2 3" key="1">
    <citation type="journal article" date="2018" name="Front. Plant Sci.">
        <title>Red Clover (Trifolium pratense) and Zigzag Clover (T. medium) - A Picture of Genomic Similarities and Differences.</title>
        <authorList>
            <person name="Dluhosova J."/>
            <person name="Istvanek J."/>
            <person name="Nedelnik J."/>
            <person name="Repkova J."/>
        </authorList>
    </citation>
    <scope>NUCLEOTIDE SEQUENCE [LARGE SCALE GENOMIC DNA]</scope>
    <source>
        <strain evidence="3">cv. 10/8</strain>
        <tissue evidence="2">Leaf</tissue>
    </source>
</reference>
<dbReference type="EMBL" id="LXQA010297072">
    <property type="protein sequence ID" value="MCI41847.1"/>
    <property type="molecule type" value="Genomic_DNA"/>
</dbReference>
<feature type="compositionally biased region" description="Basic and acidic residues" evidence="1">
    <location>
        <begin position="1"/>
        <end position="12"/>
    </location>
</feature>
<organism evidence="2 3">
    <name type="scientific">Trifolium medium</name>
    <dbReference type="NCBI Taxonomy" id="97028"/>
    <lineage>
        <taxon>Eukaryota</taxon>
        <taxon>Viridiplantae</taxon>
        <taxon>Streptophyta</taxon>
        <taxon>Embryophyta</taxon>
        <taxon>Tracheophyta</taxon>
        <taxon>Spermatophyta</taxon>
        <taxon>Magnoliopsida</taxon>
        <taxon>eudicotyledons</taxon>
        <taxon>Gunneridae</taxon>
        <taxon>Pentapetalae</taxon>
        <taxon>rosids</taxon>
        <taxon>fabids</taxon>
        <taxon>Fabales</taxon>
        <taxon>Fabaceae</taxon>
        <taxon>Papilionoideae</taxon>
        <taxon>50 kb inversion clade</taxon>
        <taxon>NPAAA clade</taxon>
        <taxon>Hologalegina</taxon>
        <taxon>IRL clade</taxon>
        <taxon>Trifolieae</taxon>
        <taxon>Trifolium</taxon>
    </lineage>
</organism>
<accession>A0A392S0C2</accession>
<dbReference type="AlphaFoldDB" id="A0A392S0C2"/>
<evidence type="ECO:0000256" key="1">
    <source>
        <dbReference type="SAM" id="MobiDB-lite"/>
    </source>
</evidence>
<protein>
    <submittedName>
        <fullName evidence="2">Sulfate transporter</fullName>
    </submittedName>
</protein>
<name>A0A392S0C2_9FABA</name>
<feature type="non-terminal residue" evidence="2">
    <location>
        <position position="1"/>
    </location>
</feature>
<feature type="non-terminal residue" evidence="2">
    <location>
        <position position="87"/>
    </location>
</feature>
<keyword evidence="3" id="KW-1185">Reference proteome</keyword>